<dbReference type="Pfam" id="PF03928">
    <property type="entry name" value="HbpS-like"/>
    <property type="match status" value="1"/>
</dbReference>
<protein>
    <recommendedName>
        <fullName evidence="3">GlcG protein</fullName>
    </recommendedName>
</protein>
<reference evidence="1 2" key="1">
    <citation type="journal article" date="2015" name="Int. J. Syst. Evol. Microbiol.">
        <title>Erythrobacter atlanticus sp. nov., a bacterium from ocean sediment able to degrade polycyclic aromatic hydrocarbons.</title>
        <authorList>
            <person name="Zhuang L."/>
            <person name="Liu Y."/>
            <person name="Wang L."/>
            <person name="Wang W."/>
            <person name="Shao Z."/>
        </authorList>
    </citation>
    <scope>NUCLEOTIDE SEQUENCE [LARGE SCALE GENOMIC DNA]</scope>
    <source>
        <strain evidence="2">s21-N3</strain>
    </source>
</reference>
<dbReference type="STRING" id="1648404.CP97_14210"/>
<dbReference type="RefSeq" id="WP_048886487.1">
    <property type="nucleotide sequence ID" value="NZ_CP011310.1"/>
</dbReference>
<name>A0A0H4VF04_9SPHN</name>
<dbReference type="Proteomes" id="UP000059113">
    <property type="component" value="Chromosome"/>
</dbReference>
<evidence type="ECO:0000313" key="1">
    <source>
        <dbReference type="EMBL" id="AKQ42940.1"/>
    </source>
</evidence>
<evidence type="ECO:0000313" key="2">
    <source>
        <dbReference type="Proteomes" id="UP000059113"/>
    </source>
</evidence>
<dbReference type="PANTHER" id="PTHR34309">
    <property type="entry name" value="SLR1406 PROTEIN"/>
    <property type="match status" value="1"/>
</dbReference>
<dbReference type="AlphaFoldDB" id="A0A0H4VF04"/>
<dbReference type="InterPro" id="IPR052517">
    <property type="entry name" value="GlcG_carb_metab_protein"/>
</dbReference>
<dbReference type="SUPFAM" id="SSF143744">
    <property type="entry name" value="GlcG-like"/>
    <property type="match status" value="1"/>
</dbReference>
<proteinExistence type="predicted"/>
<evidence type="ECO:0008006" key="3">
    <source>
        <dbReference type="Google" id="ProtNLM"/>
    </source>
</evidence>
<accession>A0A0H4VF04</accession>
<dbReference type="KEGG" id="ery:CP97_14210"/>
<keyword evidence="2" id="KW-1185">Reference proteome</keyword>
<dbReference type="PANTHER" id="PTHR34309:SF1">
    <property type="entry name" value="PROTEIN GLCG"/>
    <property type="match status" value="1"/>
</dbReference>
<organism evidence="1 2">
    <name type="scientific">Aurantiacibacter atlanticus</name>
    <dbReference type="NCBI Taxonomy" id="1648404"/>
    <lineage>
        <taxon>Bacteria</taxon>
        <taxon>Pseudomonadati</taxon>
        <taxon>Pseudomonadota</taxon>
        <taxon>Alphaproteobacteria</taxon>
        <taxon>Sphingomonadales</taxon>
        <taxon>Erythrobacteraceae</taxon>
        <taxon>Aurantiacibacter</taxon>
    </lineage>
</organism>
<dbReference type="Gene3D" id="3.30.450.150">
    <property type="entry name" value="Haem-degrading domain"/>
    <property type="match status" value="1"/>
</dbReference>
<sequence length="141" mass="14208">MEKIVSVNVISHKLALKAAEATVAKGSELGCSIVVAIVGPGGELIAFLRANGAPLPSAKIAQDKAYSAASFRIPTPQLYEMVSGNPALRDGIMSQPGIALFGGGLPIEIDGEFVGAIGVSGSTEEQDIECATAGLASIGAK</sequence>
<dbReference type="InterPro" id="IPR038084">
    <property type="entry name" value="PduO/GlcC-like_sf"/>
</dbReference>
<dbReference type="OrthoDB" id="9815788at2"/>
<dbReference type="InterPro" id="IPR005624">
    <property type="entry name" value="PduO/GlcC-like"/>
</dbReference>
<dbReference type="PATRIC" id="fig|1648404.4.peg.2958"/>
<reference evidence="2" key="2">
    <citation type="submission" date="2015-04" db="EMBL/GenBank/DDBJ databases">
        <title>The complete genome sequence of Erythrobacter sp. s21-N3.</title>
        <authorList>
            <person name="Zhuang L."/>
            <person name="Liu Y."/>
            <person name="Shao Z."/>
        </authorList>
    </citation>
    <scope>NUCLEOTIDE SEQUENCE [LARGE SCALE GENOMIC DNA]</scope>
    <source>
        <strain evidence="2">s21-N3</strain>
    </source>
</reference>
<gene>
    <name evidence="1" type="ORF">CP97_14210</name>
</gene>
<dbReference type="EMBL" id="CP011310">
    <property type="protein sequence ID" value="AKQ42940.1"/>
    <property type="molecule type" value="Genomic_DNA"/>
</dbReference>